<evidence type="ECO:0000313" key="4">
    <source>
        <dbReference type="Proteomes" id="UP000315289"/>
    </source>
</evidence>
<dbReference type="InterPro" id="IPR050564">
    <property type="entry name" value="F420-G6PD/mer"/>
</dbReference>
<dbReference type="PANTHER" id="PTHR43244:SF1">
    <property type="entry name" value="5,10-METHYLENETETRAHYDROMETHANOPTERIN REDUCTASE"/>
    <property type="match status" value="1"/>
</dbReference>
<keyword evidence="4" id="KW-1185">Reference proteome</keyword>
<evidence type="ECO:0000256" key="1">
    <source>
        <dbReference type="ARBA" id="ARBA00023002"/>
    </source>
</evidence>
<evidence type="ECO:0000313" key="3">
    <source>
        <dbReference type="EMBL" id="TVP39897.1"/>
    </source>
</evidence>
<dbReference type="GO" id="GO:0018537">
    <property type="term" value="F:coenzyme F420-dependent N5,N10-methenyltetrahydromethanopterin reductase activity"/>
    <property type="evidence" value="ECO:0007669"/>
    <property type="project" value="UniProtKB-EC"/>
</dbReference>
<keyword evidence="1 3" id="KW-0560">Oxidoreductase</keyword>
<sequence length="327" mass="36912">MKEKIGFSIGSLLNSKEILEFATIVDKNESIHSVWAPESWGKEVFSTLGAISQVTNRIKIGTSIVNIYSRTPATIGMGGITLDNLSNNRAILGLGTSTSILVENLHGIKFEKPLIRMKEYVQSIKLLLKSKKVNYHGQTVNIKNFKLLEHSREDIPIYVAAVNSGMIGVAKKYADGVIFYLKPKDELEVVIENINFENQNQKFLKALVIITSVSNKDPTKATLRAAKTLAFYISVGRIYYDSLIKTKYKTVVEKIYNDYYKYGLQQSIRNIPDEMLNDFVIAGSINDCNSQIKRFKKIGVDLPILQINPVKDDNGNLNYKEFTDLWK</sequence>
<comment type="caution">
    <text evidence="3">The sequence shown here is derived from an EMBL/GenBank/DDBJ whole genome shotgun (WGS) entry which is preliminary data.</text>
</comment>
<dbReference type="PANTHER" id="PTHR43244">
    <property type="match status" value="1"/>
</dbReference>
<dbReference type="RefSeq" id="WP_144732794.1">
    <property type="nucleotide sequence ID" value="NZ_ML675587.1"/>
</dbReference>
<feature type="domain" description="Luciferase-like" evidence="2">
    <location>
        <begin position="16"/>
        <end position="301"/>
    </location>
</feature>
<dbReference type="AlphaFoldDB" id="A0A557STF9"/>
<dbReference type="GO" id="GO:0004497">
    <property type="term" value="F:monooxygenase activity"/>
    <property type="evidence" value="ECO:0007669"/>
    <property type="project" value="UniProtKB-KW"/>
</dbReference>
<gene>
    <name evidence="3" type="ORF">NARC_110109</name>
</gene>
<dbReference type="Pfam" id="PF00296">
    <property type="entry name" value="Bac_luciferase"/>
    <property type="match status" value="1"/>
</dbReference>
<dbReference type="EMBL" id="VOAH01000011">
    <property type="protein sequence ID" value="TVP39897.1"/>
    <property type="molecule type" value="Genomic_DNA"/>
</dbReference>
<dbReference type="Gene3D" id="3.20.20.30">
    <property type="entry name" value="Luciferase-like domain"/>
    <property type="match status" value="1"/>
</dbReference>
<organism evidence="3 4">
    <name type="scientific">Candidatus Nitrosocosmicus arcticus</name>
    <dbReference type="NCBI Taxonomy" id="2035267"/>
    <lineage>
        <taxon>Archaea</taxon>
        <taxon>Nitrososphaerota</taxon>
        <taxon>Nitrososphaeria</taxon>
        <taxon>Nitrososphaerales</taxon>
        <taxon>Nitrososphaeraceae</taxon>
        <taxon>Candidatus Nitrosocosmicus</taxon>
    </lineage>
</organism>
<dbReference type="EC" id="1.5.98.2" evidence="3"/>
<dbReference type="CDD" id="cd01097">
    <property type="entry name" value="Tetrahydromethanopterin_reductase"/>
    <property type="match status" value="1"/>
</dbReference>
<dbReference type="Proteomes" id="UP000315289">
    <property type="component" value="Unassembled WGS sequence"/>
</dbReference>
<dbReference type="OrthoDB" id="194060at2157"/>
<evidence type="ECO:0000259" key="2">
    <source>
        <dbReference type="Pfam" id="PF00296"/>
    </source>
</evidence>
<proteinExistence type="predicted"/>
<dbReference type="InterPro" id="IPR011251">
    <property type="entry name" value="Luciferase-like_dom"/>
</dbReference>
<keyword evidence="3" id="KW-0503">Monooxygenase</keyword>
<accession>A0A557STF9</accession>
<reference evidence="3 4" key="1">
    <citation type="journal article" date="2019" name="Front. Microbiol.">
        <title>Ammonia Oxidation by the Arctic Terrestrial Thaumarchaeote Candidatus Nitrosocosmicus arcticus Is Stimulated by Increasing Temperatures.</title>
        <authorList>
            <person name="Alves R.J.E."/>
            <person name="Kerou M."/>
            <person name="Zappe A."/>
            <person name="Bittner R."/>
            <person name="Abby S.S."/>
            <person name="Schmidt H.A."/>
            <person name="Pfeifer K."/>
            <person name="Schleper C."/>
        </authorList>
    </citation>
    <scope>NUCLEOTIDE SEQUENCE [LARGE SCALE GENOMIC DNA]</scope>
    <source>
        <strain evidence="3 4">Kfb</strain>
    </source>
</reference>
<dbReference type="InterPro" id="IPR036661">
    <property type="entry name" value="Luciferase-like_sf"/>
</dbReference>
<name>A0A557STF9_9ARCH</name>
<protein>
    <submittedName>
        <fullName evidence="3">Luciferase-like monooxygenase family protein</fullName>
        <ecNumber evidence="3">1.5.98.2</ecNumber>
    </submittedName>
</protein>
<dbReference type="SUPFAM" id="SSF51679">
    <property type="entry name" value="Bacterial luciferase-like"/>
    <property type="match status" value="1"/>
</dbReference>
<dbReference type="GO" id="GO:0016705">
    <property type="term" value="F:oxidoreductase activity, acting on paired donors, with incorporation or reduction of molecular oxygen"/>
    <property type="evidence" value="ECO:0007669"/>
    <property type="project" value="InterPro"/>
</dbReference>